<comment type="caution">
    <text evidence="2">The sequence shown here is derived from an EMBL/GenBank/DDBJ whole genome shotgun (WGS) entry which is preliminary data.</text>
</comment>
<accession>A0A1E5QNR8</accession>
<dbReference type="SUPFAM" id="SSF56281">
    <property type="entry name" value="Metallo-hydrolase/oxidoreductase"/>
    <property type="match status" value="1"/>
</dbReference>
<evidence type="ECO:0000313" key="2">
    <source>
        <dbReference type="EMBL" id="OEJ76299.1"/>
    </source>
</evidence>
<protein>
    <recommendedName>
        <fullName evidence="1">Metallo-beta-lactamase domain-containing protein</fullName>
    </recommendedName>
</protein>
<dbReference type="PANTHER" id="PTHR11203">
    <property type="entry name" value="CLEAVAGE AND POLYADENYLATION SPECIFICITY FACTOR FAMILY MEMBER"/>
    <property type="match status" value="1"/>
</dbReference>
<dbReference type="Pfam" id="PF07521">
    <property type="entry name" value="RMMBL"/>
    <property type="match status" value="1"/>
</dbReference>
<dbReference type="PANTHER" id="PTHR11203:SF37">
    <property type="entry name" value="INTEGRATOR COMPLEX SUBUNIT 11"/>
    <property type="match status" value="1"/>
</dbReference>
<dbReference type="InterPro" id="IPR050698">
    <property type="entry name" value="MBL"/>
</dbReference>
<dbReference type="AlphaFoldDB" id="A0A1E5QNR8"/>
<dbReference type="InterPro" id="IPR001279">
    <property type="entry name" value="Metallo-B-lactamas"/>
</dbReference>
<feature type="domain" description="Metallo-beta-lactamase" evidence="1">
    <location>
        <begin position="15"/>
        <end position="226"/>
    </location>
</feature>
<dbReference type="GO" id="GO:0004521">
    <property type="term" value="F:RNA endonuclease activity"/>
    <property type="evidence" value="ECO:0007669"/>
    <property type="project" value="TreeGrafter"/>
</dbReference>
<dbReference type="Pfam" id="PF12706">
    <property type="entry name" value="Lactamase_B_2"/>
    <property type="match status" value="1"/>
</dbReference>
<organism evidence="2">
    <name type="scientific">Desertifilum tharense IPPAS B-1220</name>
    <dbReference type="NCBI Taxonomy" id="1781255"/>
    <lineage>
        <taxon>Bacteria</taxon>
        <taxon>Bacillati</taxon>
        <taxon>Cyanobacteriota</taxon>
        <taxon>Cyanophyceae</taxon>
        <taxon>Desertifilales</taxon>
        <taxon>Desertifilaceae</taxon>
        <taxon>Desertifilum</taxon>
    </lineage>
</organism>
<dbReference type="STRING" id="1781255.BH720_05520"/>
<dbReference type="SMART" id="SM00849">
    <property type="entry name" value="Lactamase_B"/>
    <property type="match status" value="1"/>
</dbReference>
<proteinExistence type="predicted"/>
<name>A0A1E5QNR8_9CYAN</name>
<dbReference type="EMBL" id="MJGC01000040">
    <property type="protein sequence ID" value="OEJ76299.1"/>
    <property type="molecule type" value="Genomic_DNA"/>
</dbReference>
<dbReference type="Gene3D" id="3.60.15.10">
    <property type="entry name" value="Ribonuclease Z/Hydroxyacylglutathione hydrolase-like"/>
    <property type="match status" value="1"/>
</dbReference>
<dbReference type="InterPro" id="IPR011108">
    <property type="entry name" value="RMMBL"/>
</dbReference>
<evidence type="ECO:0000259" key="1">
    <source>
        <dbReference type="SMART" id="SM00849"/>
    </source>
</evidence>
<gene>
    <name evidence="2" type="ORF">BH720_05520</name>
</gene>
<dbReference type="OrthoDB" id="9803916at2"/>
<sequence length="561" mass="63090">MELECLPYGVNQAEEGICLLIRMGAYRVLLDCGLRDLSALKTDASQSILGETVPSRRRRQRNPALDWPADVVLCTHAHPDHSRGLLELHRTFPQLPIYASEVTTQLLHLNWPEEELSISSPFCQALPWRSPVEFRDGLSAELFPAGHLPGAAAILLAYTGFQRTYTLFYTGDFFLSNSRLVEGMRLEELRGLKPDVLIVEGSYGTARHPHRRQQENQIAERISKAIALRESVILPVPTLGLGQELLMLLRSHHLFTGRDLDIWVDDTIAAGCDAYLDLLPHLPATVQNFAQHQALFWDERVRPRVRRLTPEHRPTLGQSPCIILIDQNANFNDYCQPETGPWTVLLPLHPGYPHHRQQWVEALANGGESPSVQIETYLLSQHSDGSGTTQLIHNLRPQHVIFMHGSPSYLADLAGLDELHNRYHLHTPSPLTLVELPIGDTFVQPAAPDNNYEGELSEYETTVSITLPESITSDRRWQTFADTGLVEARWQGEELVLRGVPQRDLIAKSDAKVPPDLACCGNCIHYRGQRCRNPASPLFDFKVTPDGYCPVFERLEPTDEG</sequence>
<dbReference type="InterPro" id="IPR036866">
    <property type="entry name" value="RibonucZ/Hydroxyglut_hydro"/>
</dbReference>
<reference evidence="2" key="1">
    <citation type="submission" date="2016-09" db="EMBL/GenBank/DDBJ databases">
        <title>Draft genome of thermotolerant cyanobacterium Desertifilum sp. strain IPPAS B-1220.</title>
        <authorList>
            <person name="Sinetova M.A."/>
            <person name="Bolakhan K."/>
            <person name="Zayadan B.K."/>
            <person name="Mironov K.S."/>
            <person name="Ustinova V."/>
            <person name="Kupriyanova E.V."/>
            <person name="Sidorov R.A."/>
            <person name="Skrypnik A.N."/>
            <person name="Gogoleva N.E."/>
            <person name="Gogolev Y.V."/>
            <person name="Los D.A."/>
        </authorList>
    </citation>
    <scope>NUCLEOTIDE SEQUENCE [LARGE SCALE GENOMIC DNA]</scope>
    <source>
        <strain evidence="2">IPPAS B-1220</strain>
    </source>
</reference>